<keyword evidence="5" id="KW-0472">Membrane</keyword>
<dbReference type="PANTHER" id="PTHR11240">
    <property type="entry name" value="RIBONUCLEASE T2"/>
    <property type="match status" value="1"/>
</dbReference>
<evidence type="ECO:0000313" key="7">
    <source>
        <dbReference type="Proteomes" id="UP000054495"/>
    </source>
</evidence>
<dbReference type="GO" id="GO:0033897">
    <property type="term" value="F:ribonuclease T2 activity"/>
    <property type="evidence" value="ECO:0007669"/>
    <property type="project" value="InterPro"/>
</dbReference>
<dbReference type="InterPro" id="IPR033130">
    <property type="entry name" value="RNase_T2_His_AS_2"/>
</dbReference>
<feature type="active site" evidence="3">
    <location>
        <position position="155"/>
    </location>
</feature>
<feature type="transmembrane region" description="Helical" evidence="5">
    <location>
        <begin position="324"/>
        <end position="341"/>
    </location>
</feature>
<keyword evidence="5" id="KW-1133">Transmembrane helix</keyword>
<keyword evidence="7" id="KW-1185">Reference proteome</keyword>
<dbReference type="InterPro" id="IPR001568">
    <property type="entry name" value="RNase_T2-like"/>
</dbReference>
<dbReference type="SUPFAM" id="SSF55895">
    <property type="entry name" value="Ribonuclease Rh-like"/>
    <property type="match status" value="1"/>
</dbReference>
<proteinExistence type="inferred from homology"/>
<dbReference type="Pfam" id="PF00445">
    <property type="entry name" value="Ribonuclease_T2"/>
    <property type="match status" value="1"/>
</dbReference>
<dbReference type="InterPro" id="IPR018188">
    <property type="entry name" value="RNase_T2_His_AS_1"/>
</dbReference>
<dbReference type="GO" id="GO:0003723">
    <property type="term" value="F:RNA binding"/>
    <property type="evidence" value="ECO:0007669"/>
    <property type="project" value="InterPro"/>
</dbReference>
<dbReference type="InterPro" id="IPR033697">
    <property type="entry name" value="Ribonuclease_T2_eukaryotic"/>
</dbReference>
<feature type="active site" evidence="3">
    <location>
        <position position="151"/>
    </location>
</feature>
<dbReference type="GO" id="GO:0006401">
    <property type="term" value="P:RNA catabolic process"/>
    <property type="evidence" value="ECO:0007669"/>
    <property type="project" value="TreeGrafter"/>
</dbReference>
<comment type="similarity">
    <text evidence="1 4">Belongs to the RNase T2 family.</text>
</comment>
<name>A0A0D6MC17_9BILA</name>
<dbReference type="PROSITE" id="PS00530">
    <property type="entry name" value="RNASE_T2_1"/>
    <property type="match status" value="1"/>
</dbReference>
<dbReference type="Gene3D" id="3.90.730.10">
    <property type="entry name" value="Ribonuclease T2-like"/>
    <property type="match status" value="1"/>
</dbReference>
<dbReference type="Proteomes" id="UP000054495">
    <property type="component" value="Unassembled WGS sequence"/>
</dbReference>
<dbReference type="GO" id="GO:0005576">
    <property type="term" value="C:extracellular region"/>
    <property type="evidence" value="ECO:0007669"/>
    <property type="project" value="TreeGrafter"/>
</dbReference>
<evidence type="ECO:0000256" key="3">
    <source>
        <dbReference type="PIRSR" id="PIRSR633697-1"/>
    </source>
</evidence>
<evidence type="ECO:0000256" key="5">
    <source>
        <dbReference type="SAM" id="Phobius"/>
    </source>
</evidence>
<reference evidence="6 7" key="1">
    <citation type="submission" date="2013-05" db="EMBL/GenBank/DDBJ databases">
        <title>Draft genome of the parasitic nematode Anyclostoma ceylanicum.</title>
        <authorList>
            <person name="Mitreva M."/>
        </authorList>
    </citation>
    <scope>NUCLEOTIDE SEQUENCE [LARGE SCALE GENOMIC DNA]</scope>
</reference>
<dbReference type="InterPro" id="IPR036430">
    <property type="entry name" value="RNase_T2-like_sf"/>
</dbReference>
<evidence type="ECO:0000256" key="1">
    <source>
        <dbReference type="ARBA" id="ARBA00007469"/>
    </source>
</evidence>
<sequence length="347" mass="39738">MAMHQARNTCWQPKMITQITIFSLFFAHVHAFLAWSPDAAGPRGSLPMMDEVPLRIGSDFDYLMLTRIYPTAVCRADDDSVPDSCEIPAETPDWSIHGLWPNYRNGSYPQFCDGIPRKFDGKLIESIEERLTKMWPNLYPAKTAESFWKHEWEKHGTCAQSLKNLSTEYLYFFKTMEVDLQFSVGAALRRAQIVPRSEPYLLQEIQEALRNELSSGKNVQINCLTDKKTKQTLLGDVRMCFDRKFQPIDCPHAKSTQPLTYILGHPPPLPSFKACPSSVVYLSDTTSRVLRVAGLEHREVSFWINPLIPIYSSFFSSQEPKQEFLWGVSVPFVAIVLFVYYKSGRGF</sequence>
<organism evidence="6 7">
    <name type="scientific">Ancylostoma ceylanicum</name>
    <dbReference type="NCBI Taxonomy" id="53326"/>
    <lineage>
        <taxon>Eukaryota</taxon>
        <taxon>Metazoa</taxon>
        <taxon>Ecdysozoa</taxon>
        <taxon>Nematoda</taxon>
        <taxon>Chromadorea</taxon>
        <taxon>Rhabditida</taxon>
        <taxon>Rhabditina</taxon>
        <taxon>Rhabditomorpha</taxon>
        <taxon>Strongyloidea</taxon>
        <taxon>Ancylostomatidae</taxon>
        <taxon>Ancylostomatinae</taxon>
        <taxon>Ancylostoma</taxon>
    </lineage>
</organism>
<accession>A0A0D6MC17</accession>
<dbReference type="PANTHER" id="PTHR11240:SF22">
    <property type="entry name" value="RIBONUCLEASE T2"/>
    <property type="match status" value="1"/>
</dbReference>
<keyword evidence="5" id="KW-0812">Transmembrane</keyword>
<gene>
    <name evidence="6" type="ORF">ANCCEY_02685</name>
</gene>
<dbReference type="PROSITE" id="PS00531">
    <property type="entry name" value="RNASE_T2_2"/>
    <property type="match status" value="1"/>
</dbReference>
<keyword evidence="2" id="KW-1015">Disulfide bond</keyword>
<evidence type="ECO:0000256" key="2">
    <source>
        <dbReference type="ARBA" id="ARBA00023157"/>
    </source>
</evidence>
<dbReference type="EMBL" id="KE124817">
    <property type="protein sequence ID" value="EPB78217.1"/>
    <property type="molecule type" value="Genomic_DNA"/>
</dbReference>
<dbReference type="AlphaFoldDB" id="A0A0D6MC17"/>
<evidence type="ECO:0000313" key="6">
    <source>
        <dbReference type="EMBL" id="EPB78217.1"/>
    </source>
</evidence>
<dbReference type="CDD" id="cd01061">
    <property type="entry name" value="RNase_T2_euk"/>
    <property type="match status" value="1"/>
</dbReference>
<feature type="active site" evidence="3">
    <location>
        <position position="97"/>
    </location>
</feature>
<protein>
    <submittedName>
        <fullName evidence="6">Ribonuclease, T2 family</fullName>
    </submittedName>
</protein>
<evidence type="ECO:0000256" key="4">
    <source>
        <dbReference type="RuleBase" id="RU004328"/>
    </source>
</evidence>